<evidence type="ECO:0000256" key="3">
    <source>
        <dbReference type="ARBA" id="ARBA00022679"/>
    </source>
</evidence>
<dbReference type="FunFam" id="3.40.50.2000:FF:000078">
    <property type="entry name" value="Glycosyltransferase"/>
    <property type="match status" value="1"/>
</dbReference>
<accession>A0A9Q1KWU5</accession>
<dbReference type="InterPro" id="IPR035595">
    <property type="entry name" value="UDP_glycos_trans_CS"/>
</dbReference>
<evidence type="ECO:0000256" key="2">
    <source>
        <dbReference type="ARBA" id="ARBA00022676"/>
    </source>
</evidence>
<keyword evidence="5" id="KW-1185">Reference proteome</keyword>
<dbReference type="GO" id="GO:0080043">
    <property type="term" value="F:quercetin 3-O-glucosyltransferase activity"/>
    <property type="evidence" value="ECO:0007669"/>
    <property type="project" value="TreeGrafter"/>
</dbReference>
<dbReference type="PANTHER" id="PTHR11926">
    <property type="entry name" value="GLUCOSYL/GLUCURONOSYL TRANSFERASES"/>
    <property type="match status" value="1"/>
</dbReference>
<dbReference type="OrthoDB" id="5835829at2759"/>
<dbReference type="Pfam" id="PF00201">
    <property type="entry name" value="UDPGT"/>
    <property type="match status" value="1"/>
</dbReference>
<sequence length="780" mass="89116">MDEYLEWYLYGAMYGKLEEAIEEVMFESEPRPNVLVADTFFPWASKMARQFGLKYATFWTELAVVFSLYYHLHLLKEHGHFDCPNPRKDPIDYIPGVKSIDPKDLTSYLQEKNAFTNLHPANMDKILSASFQDVKSADFVLCNTIEEIEPDTILALQALMPFYAVGPIMHLRSTQTIGPTSLLVESSGSEWLESKPNGSVLYVSFGSLANFSKIDLMEIAYGLMHSNVGFVWVLRPRTTLHEGDDDLLPPRFEDEIHGRGVIVPWTNQIDVLSHGAMFTNRKVVVDDGKIGLNLFDEKPIRRQEIAANVTNFMNPKGHINPFTQLSLKLASRGFTITFLVFEHIHQEITQARNTTRPATSPDPGDIFEGVRKGSEPLDIRYRVVSDGLPLEFDRTGRLEEHLDWYLNGSVYDKLEEAVGEIVMGSKPRPNVLVVDTFYPWASKIAKMFELYHASFWTEPALVFNLYYHVHLLREHAHFDCPDLRKDPINYIPGVKSIEPKDLMSYLQEKNTSTNMHKLIFTSFEDVRFADCVLCNTVQDLESDTVLILKKLMPFYPIGPIFRTKLSLNIVHTSLWCESSCTNWLDQQPDGSVLYVSFGSLANFTQDDLMEFASGLKLSNVSFLWVLRPRTVLHEHGELLPEGFEEEVNGRGVVVPWTDQIAILSHRAIAGFLTHCGWNSVLESIWNQIPMLCFPVFGDQPTNRKLIVDDWRIGTNLCDGTSMKRKDIASKIQSFMSQKSRVEFCKNIQELRKLLENTLDIDGSSVKNIDVFIKNSEMYWS</sequence>
<comment type="similarity">
    <text evidence="1">Belongs to the UDP-glycosyltransferase family.</text>
</comment>
<dbReference type="CDD" id="cd03784">
    <property type="entry name" value="GT1_Gtf-like"/>
    <property type="match status" value="1"/>
</dbReference>
<evidence type="ECO:0008006" key="6">
    <source>
        <dbReference type="Google" id="ProtNLM"/>
    </source>
</evidence>
<keyword evidence="3" id="KW-0808">Transferase</keyword>
<keyword evidence="2" id="KW-0328">Glycosyltransferase</keyword>
<evidence type="ECO:0000313" key="4">
    <source>
        <dbReference type="EMBL" id="KAJ8452321.1"/>
    </source>
</evidence>
<dbReference type="SUPFAM" id="SSF53756">
    <property type="entry name" value="UDP-Glycosyltransferase/glycogen phosphorylase"/>
    <property type="match status" value="2"/>
</dbReference>
<dbReference type="AlphaFoldDB" id="A0A9Q1KWU5"/>
<gene>
    <name evidence="4" type="ORF">Cgig2_006126</name>
</gene>
<dbReference type="GO" id="GO:0080044">
    <property type="term" value="F:quercetin 7-O-glucosyltransferase activity"/>
    <property type="evidence" value="ECO:0007669"/>
    <property type="project" value="TreeGrafter"/>
</dbReference>
<dbReference type="PANTHER" id="PTHR11926:SF1494">
    <property type="entry name" value="FLAVONOL 3-O-GLUCOSYLTRANSFERASE UGT76E12-RELATED"/>
    <property type="match status" value="1"/>
</dbReference>
<comment type="caution">
    <text evidence="4">The sequence shown here is derived from an EMBL/GenBank/DDBJ whole genome shotgun (WGS) entry which is preliminary data.</text>
</comment>
<dbReference type="EMBL" id="JAKOGI010000005">
    <property type="protein sequence ID" value="KAJ8452321.1"/>
    <property type="molecule type" value="Genomic_DNA"/>
</dbReference>
<organism evidence="4 5">
    <name type="scientific">Carnegiea gigantea</name>
    <dbReference type="NCBI Taxonomy" id="171969"/>
    <lineage>
        <taxon>Eukaryota</taxon>
        <taxon>Viridiplantae</taxon>
        <taxon>Streptophyta</taxon>
        <taxon>Embryophyta</taxon>
        <taxon>Tracheophyta</taxon>
        <taxon>Spermatophyta</taxon>
        <taxon>Magnoliopsida</taxon>
        <taxon>eudicotyledons</taxon>
        <taxon>Gunneridae</taxon>
        <taxon>Pentapetalae</taxon>
        <taxon>Caryophyllales</taxon>
        <taxon>Cactineae</taxon>
        <taxon>Cactaceae</taxon>
        <taxon>Cactoideae</taxon>
        <taxon>Echinocereeae</taxon>
        <taxon>Carnegiea</taxon>
    </lineage>
</organism>
<evidence type="ECO:0000313" key="5">
    <source>
        <dbReference type="Proteomes" id="UP001153076"/>
    </source>
</evidence>
<dbReference type="Gene3D" id="3.40.50.2000">
    <property type="entry name" value="Glycogen Phosphorylase B"/>
    <property type="match status" value="4"/>
</dbReference>
<evidence type="ECO:0000256" key="1">
    <source>
        <dbReference type="ARBA" id="ARBA00009995"/>
    </source>
</evidence>
<proteinExistence type="inferred from homology"/>
<protein>
    <recommendedName>
        <fullName evidence="6">UDP-glycosyltransferases domain-containing protein</fullName>
    </recommendedName>
</protein>
<dbReference type="InterPro" id="IPR002213">
    <property type="entry name" value="UDP_glucos_trans"/>
</dbReference>
<reference evidence="4" key="1">
    <citation type="submission" date="2022-04" db="EMBL/GenBank/DDBJ databases">
        <title>Carnegiea gigantea Genome sequencing and assembly v2.</title>
        <authorList>
            <person name="Copetti D."/>
            <person name="Sanderson M.J."/>
            <person name="Burquez A."/>
            <person name="Wojciechowski M.F."/>
        </authorList>
    </citation>
    <scope>NUCLEOTIDE SEQUENCE</scope>
    <source>
        <strain evidence="4">SGP5-SGP5p</strain>
        <tissue evidence="4">Aerial part</tissue>
    </source>
</reference>
<name>A0A9Q1KWU5_9CARY</name>
<dbReference type="PROSITE" id="PS00375">
    <property type="entry name" value="UDPGT"/>
    <property type="match status" value="1"/>
</dbReference>
<dbReference type="Proteomes" id="UP001153076">
    <property type="component" value="Unassembled WGS sequence"/>
</dbReference>